<evidence type="ECO:0000259" key="2">
    <source>
        <dbReference type="PROSITE" id="PS50812"/>
    </source>
</evidence>
<dbReference type="GeneID" id="62197837"/>
<dbReference type="Gene3D" id="2.30.30.140">
    <property type="match status" value="1"/>
</dbReference>
<dbReference type="OrthoDB" id="62853at2759"/>
<feature type="region of interest" description="Disordered" evidence="1">
    <location>
        <begin position="138"/>
        <end position="233"/>
    </location>
</feature>
<dbReference type="Proteomes" id="UP000662931">
    <property type="component" value="Chromosome 4"/>
</dbReference>
<dbReference type="SMART" id="SM00293">
    <property type="entry name" value="PWWP"/>
    <property type="match status" value="1"/>
</dbReference>
<keyword evidence="4" id="KW-1185">Reference proteome</keyword>
<feature type="domain" description="PWWP" evidence="2">
    <location>
        <begin position="3"/>
        <end position="84"/>
    </location>
</feature>
<gene>
    <name evidence="3" type="ORF">FOA43_004437</name>
</gene>
<feature type="region of interest" description="Disordered" evidence="1">
    <location>
        <begin position="374"/>
        <end position="408"/>
    </location>
</feature>
<evidence type="ECO:0000256" key="1">
    <source>
        <dbReference type="SAM" id="MobiDB-lite"/>
    </source>
</evidence>
<dbReference type="SUPFAM" id="SSF63748">
    <property type="entry name" value="Tudor/PWWP/MBT"/>
    <property type="match status" value="1"/>
</dbReference>
<proteinExistence type="predicted"/>
<feature type="compositionally biased region" description="Basic residues" evidence="1">
    <location>
        <begin position="177"/>
        <end position="213"/>
    </location>
</feature>
<protein>
    <recommendedName>
        <fullName evidence="2">PWWP domain-containing protein</fullName>
    </recommendedName>
</protein>
<name>A0A875RQI1_EENNA</name>
<sequence>MKSGDLVLTKIKGFPEWPTRIVDFSLLPEHIQQLKPKSVSSVSRRGKKHVKKSDDHGELVCVKFYGDDEWIWCSTNDMKPLSYEQIDEYLVKKGEIPDKDGSYVAKKSNKNIRLTAAYKLANNKELSVEDFAKYGSQGKLAEEEPAEPAEPADELEEPEEPEESEESVESDLDKSYKGRSKKRKAKSSTRSSKRAKRSSKSRKSATRKAKSSTKVKPEPKSKPKVKPSEYDDDWGDDIIDTEVGVVDISTIPDGLTLAKEVQETNKLYNELRVEIQTIVLPEKEETMTYRKKFALLGPLIEQVVSYDRPTVSSLRSTNLYRVLTIILKKPEYQKAKFVIKLRKFLKNTLGLQVDVEKHWADDWTKEMDDKEEEELKKKRIEEKVEKERQRREARKSESREVSVVQETK</sequence>
<feature type="compositionally biased region" description="Basic and acidic residues" evidence="1">
    <location>
        <begin position="374"/>
        <end position="400"/>
    </location>
</feature>
<evidence type="ECO:0000313" key="4">
    <source>
        <dbReference type="Proteomes" id="UP000662931"/>
    </source>
</evidence>
<dbReference type="EMBL" id="CP064815">
    <property type="protein sequence ID" value="QPG77040.1"/>
    <property type="molecule type" value="Genomic_DNA"/>
</dbReference>
<dbReference type="RefSeq" id="XP_038780605.1">
    <property type="nucleotide sequence ID" value="XM_038924677.1"/>
</dbReference>
<dbReference type="AlphaFoldDB" id="A0A875RQI1"/>
<reference evidence="3" key="1">
    <citation type="submission" date="2020-10" db="EMBL/GenBank/DDBJ databases">
        <authorList>
            <person name="Roach M.J.R."/>
        </authorList>
    </citation>
    <scope>NUCLEOTIDE SEQUENCE</scope>
    <source>
        <strain evidence="3">CBS 1945</strain>
    </source>
</reference>
<dbReference type="PROSITE" id="PS50812">
    <property type="entry name" value="PWWP"/>
    <property type="match status" value="1"/>
</dbReference>
<dbReference type="InterPro" id="IPR000313">
    <property type="entry name" value="PWWP_dom"/>
</dbReference>
<organism evidence="3 4">
    <name type="scientific">Eeniella nana</name>
    <name type="common">Yeast</name>
    <name type="synonym">Brettanomyces nanus</name>
    <dbReference type="NCBI Taxonomy" id="13502"/>
    <lineage>
        <taxon>Eukaryota</taxon>
        <taxon>Fungi</taxon>
        <taxon>Dikarya</taxon>
        <taxon>Ascomycota</taxon>
        <taxon>Saccharomycotina</taxon>
        <taxon>Pichiomycetes</taxon>
        <taxon>Pichiales</taxon>
        <taxon>Pichiaceae</taxon>
        <taxon>Brettanomyces</taxon>
    </lineage>
</organism>
<dbReference type="Pfam" id="PF00855">
    <property type="entry name" value="PWWP"/>
    <property type="match status" value="1"/>
</dbReference>
<evidence type="ECO:0000313" key="3">
    <source>
        <dbReference type="EMBL" id="QPG77040.1"/>
    </source>
</evidence>
<dbReference type="KEGG" id="bnn:FOA43_004437"/>
<feature type="compositionally biased region" description="Basic and acidic residues" evidence="1">
    <location>
        <begin position="215"/>
        <end position="229"/>
    </location>
</feature>
<feature type="compositionally biased region" description="Acidic residues" evidence="1">
    <location>
        <begin position="143"/>
        <end position="170"/>
    </location>
</feature>
<accession>A0A875RQI1</accession>